<evidence type="ECO:0000313" key="7">
    <source>
        <dbReference type="Proteomes" id="UP000240481"/>
    </source>
</evidence>
<accession>A0A0J8V9P5</accession>
<evidence type="ECO:0000313" key="6">
    <source>
        <dbReference type="EMBL" id="PSW26034.1"/>
    </source>
</evidence>
<evidence type="ECO:0000259" key="5">
    <source>
        <dbReference type="PROSITE" id="PS50011"/>
    </source>
</evidence>
<dbReference type="InterPro" id="IPR000719">
    <property type="entry name" value="Prot_kinase_dom"/>
</dbReference>
<gene>
    <name evidence="6" type="ORF">C9I94_05650</name>
</gene>
<dbReference type="GO" id="GO:0004674">
    <property type="term" value="F:protein serine/threonine kinase activity"/>
    <property type="evidence" value="ECO:0007669"/>
    <property type="project" value="UniProtKB-KW"/>
</dbReference>
<dbReference type="SUPFAM" id="SSF56112">
    <property type="entry name" value="Protein kinase-like (PK-like)"/>
    <property type="match status" value="1"/>
</dbReference>
<dbReference type="CDD" id="cd14014">
    <property type="entry name" value="STKc_PknB_like"/>
    <property type="match status" value="1"/>
</dbReference>
<evidence type="ECO:0000256" key="3">
    <source>
        <dbReference type="ARBA" id="ARBA00022777"/>
    </source>
</evidence>
<proteinExistence type="predicted"/>
<dbReference type="Proteomes" id="UP000240481">
    <property type="component" value="Unassembled WGS sequence"/>
</dbReference>
<reference evidence="6 7" key="1">
    <citation type="submission" date="2018-01" db="EMBL/GenBank/DDBJ databases">
        <title>Whole genome sequencing of Histamine producing bacteria.</title>
        <authorList>
            <person name="Butler K."/>
        </authorList>
    </citation>
    <scope>NUCLEOTIDE SEQUENCE [LARGE SCALE GENOMIC DNA]</scope>
    <source>
        <strain evidence="6 7">DSM 24669</strain>
    </source>
</reference>
<dbReference type="PANTHER" id="PTHR43289">
    <property type="entry name" value="MITOGEN-ACTIVATED PROTEIN KINASE KINASE KINASE 20-RELATED"/>
    <property type="match status" value="1"/>
</dbReference>
<dbReference type="AlphaFoldDB" id="A0A0J8V9P5"/>
<organism evidence="6 7">
    <name type="scientific">Photobacterium swingsii</name>
    <dbReference type="NCBI Taxonomy" id="680026"/>
    <lineage>
        <taxon>Bacteria</taxon>
        <taxon>Pseudomonadati</taxon>
        <taxon>Pseudomonadota</taxon>
        <taxon>Gammaproteobacteria</taxon>
        <taxon>Vibrionales</taxon>
        <taxon>Vibrionaceae</taxon>
        <taxon>Photobacterium</taxon>
    </lineage>
</organism>
<keyword evidence="4" id="KW-0067">ATP-binding</keyword>
<comment type="caution">
    <text evidence="6">The sequence shown here is derived from an EMBL/GenBank/DDBJ whole genome shotgun (WGS) entry which is preliminary data.</text>
</comment>
<dbReference type="SMART" id="SM00220">
    <property type="entry name" value="S_TKc"/>
    <property type="match status" value="1"/>
</dbReference>
<protein>
    <submittedName>
        <fullName evidence="6">Serine/threonine protein kinase</fullName>
    </submittedName>
</protein>
<dbReference type="PANTHER" id="PTHR43289:SF6">
    <property type="entry name" value="SERINE_THREONINE-PROTEIN KINASE NEKL-3"/>
    <property type="match status" value="1"/>
</dbReference>
<dbReference type="EMBL" id="PYLZ01000002">
    <property type="protein sequence ID" value="PSW26034.1"/>
    <property type="molecule type" value="Genomic_DNA"/>
</dbReference>
<dbReference type="Pfam" id="PF00069">
    <property type="entry name" value="Pkinase"/>
    <property type="match status" value="1"/>
</dbReference>
<dbReference type="STRING" id="680026.AB733_15405"/>
<evidence type="ECO:0000256" key="1">
    <source>
        <dbReference type="ARBA" id="ARBA00022679"/>
    </source>
</evidence>
<dbReference type="PROSITE" id="PS50011">
    <property type="entry name" value="PROTEIN_KINASE_DOM"/>
    <property type="match status" value="1"/>
</dbReference>
<dbReference type="Gene3D" id="1.10.510.10">
    <property type="entry name" value="Transferase(Phosphotransferase) domain 1"/>
    <property type="match status" value="1"/>
</dbReference>
<dbReference type="GO" id="GO:0005524">
    <property type="term" value="F:ATP binding"/>
    <property type="evidence" value="ECO:0007669"/>
    <property type="project" value="UniProtKB-KW"/>
</dbReference>
<keyword evidence="3 6" id="KW-0418">Kinase</keyword>
<dbReference type="InterPro" id="IPR008271">
    <property type="entry name" value="Ser/Thr_kinase_AS"/>
</dbReference>
<dbReference type="PROSITE" id="PS00108">
    <property type="entry name" value="PROTEIN_KINASE_ST"/>
    <property type="match status" value="1"/>
</dbReference>
<keyword evidence="2" id="KW-0547">Nucleotide-binding</keyword>
<name>A0A0J8V9P5_9GAMM</name>
<dbReference type="InterPro" id="IPR011009">
    <property type="entry name" value="Kinase-like_dom_sf"/>
</dbReference>
<evidence type="ECO:0000256" key="2">
    <source>
        <dbReference type="ARBA" id="ARBA00022741"/>
    </source>
</evidence>
<keyword evidence="7" id="KW-1185">Reference proteome</keyword>
<feature type="domain" description="Protein kinase" evidence="5">
    <location>
        <begin position="77"/>
        <end position="342"/>
    </location>
</feature>
<dbReference type="RefSeq" id="WP_048899560.1">
    <property type="nucleotide sequence ID" value="NZ_AP024852.1"/>
</dbReference>
<sequence length="981" mass="111609">MEVSDLYAGLLELPLEQRKIQIDSIREQDAELADDLESMLTLSSESLTVTGNNLFSSQTNKATPRTDFIGKEVMGFKIIKILSEGGATGQVYLAVQTIISPETSKQNRHYAAVKILRGSLLSLRERQHLFYREASNLTALNNPYICKLFGSGEIDGALCIVTEYVDGNQLDTFLRSLPPSKAKRLHLLQQLLDGMAYAHRHGLYHGDLKPQNLLVDEQENIKIIDLGFSKRIDDIPPLSDAIEKDYIQAFSHHWSPPEQKQGIWYRSRSDIYSLGILFFYLLSEEETFNAEVCLDSTLCKPYLIANGFCRESAAIISKAVQPDAAKRYRDADEMREDVERWLNGFPVDAYSQKLTYRIQKSVLRRPMVSGILASATLLLAIGSIAFIHKHFDLVAEKQTSDEVIEQLSNVLLFSQPALFHSFESPTIVSLYQHASNQWLDSHHMLTAGAHFQTGKVLVMGLQALQEYKIAGTLLSILSNHQVRYSNDEQADIKVLQLKNSRGIMLSTPDCLKQQYIESESENKREFCPQQTLATEHWHYLAKSSQRTFNDWRLFAELIQYQHSEPLQHQALLQEITGEILDSATQDHQLWSQLAFDAKHDLFMIFSNQYVTSTVHIPEHQKHAVITFLEDWIKNTSTASDKYRVAGLAKNIAYAFNLVEKAQLFSALYQSLRAKALPLNTKTLSFEPLTMVDLRDPEKSKTSLRTVETSIISKYGEMAALASNAINSLASAYLLLGDTQKANEILQLDESTHFKISTEIQPLFATSPSEMIVAIFHRDWPSFRNAFTTYKALSIAQNDQRLPTLDPYFELFSLLLQEHKIQLSPAVLQHTLPEHTDWLERTVYLHYATRITGHHTHSDTLFSQLLKHQNTDKAVARIISTAPLMDEAITDYAQQLFQAGYVERSQILFINLLTRKHNPYHQSDFTNMQALYLANGYLQDNNTAAAVQLWQDYKLDSQQFSYRSDLYNLAISVQETLTLEAN</sequence>
<dbReference type="OrthoDB" id="9801841at2"/>
<keyword evidence="6" id="KW-0723">Serine/threonine-protein kinase</keyword>
<evidence type="ECO:0000256" key="4">
    <source>
        <dbReference type="ARBA" id="ARBA00022840"/>
    </source>
</evidence>
<keyword evidence="1" id="KW-0808">Transferase</keyword>